<evidence type="ECO:0000256" key="1">
    <source>
        <dbReference type="SAM" id="Phobius"/>
    </source>
</evidence>
<feature type="transmembrane region" description="Helical" evidence="1">
    <location>
        <begin position="314"/>
        <end position="336"/>
    </location>
</feature>
<feature type="transmembrane region" description="Helical" evidence="1">
    <location>
        <begin position="204"/>
        <end position="225"/>
    </location>
</feature>
<evidence type="ECO:0008006" key="4">
    <source>
        <dbReference type="Google" id="ProtNLM"/>
    </source>
</evidence>
<gene>
    <name evidence="2" type="ORF">SE15_10360</name>
</gene>
<accession>A0A0P6XH18</accession>
<keyword evidence="1" id="KW-0472">Membrane</keyword>
<keyword evidence="1" id="KW-1133">Transmembrane helix</keyword>
<proteinExistence type="predicted"/>
<reference evidence="2 3" key="1">
    <citation type="submission" date="2015-07" db="EMBL/GenBank/DDBJ databases">
        <title>Whole genome sequence of Thermanaerothrix daxensis DSM 23592.</title>
        <authorList>
            <person name="Hemp J."/>
            <person name="Ward L.M."/>
            <person name="Pace L.A."/>
            <person name="Fischer W.W."/>
        </authorList>
    </citation>
    <scope>NUCLEOTIDE SEQUENCE [LARGE SCALE GENOMIC DNA]</scope>
    <source>
        <strain evidence="2 3">GNS-1</strain>
    </source>
</reference>
<evidence type="ECO:0000313" key="3">
    <source>
        <dbReference type="Proteomes" id="UP000050544"/>
    </source>
</evidence>
<evidence type="ECO:0000313" key="2">
    <source>
        <dbReference type="EMBL" id="KPL82528.1"/>
    </source>
</evidence>
<feature type="transmembrane region" description="Helical" evidence="1">
    <location>
        <begin position="7"/>
        <end position="25"/>
    </location>
</feature>
<dbReference type="EMBL" id="LGKO01000005">
    <property type="protein sequence ID" value="KPL82528.1"/>
    <property type="molecule type" value="Genomic_DNA"/>
</dbReference>
<sequence>MRVLRFILITFLLVSAFSVVFYYLYLRYNFYDDVFIYLNIAQNAVETGTWQYFPLVNRPALLATSPIKITVLTISSYIGNILGFNERSLQSAKMVLIINGLISYIIWLPFWKRNFEIFLFLGIIYFVLALSLNSIFEFEGGLLFLWIATLIYNLKIKQDYDQPSVSFLFAMGLFIRPEITLPIVFVGLFYIITIKGMNAYFIHAIKSFAILTLLWVLIASFYKVWPIPVTYWAKSSLSTLFEDKHMIYYFFERLGRVSLKNINSQPEFYTLIGTLIVISFLLSFTKSTLSKIFSLILLLLYGFIYYKAPANYWWYYENALILIIGASTGFVISDNIPLIGRPRLKKFLMLYPASILLIVTIGSIFTDGPSMWSFKNPSRSQGYMYLATLAYRGVYNIDGIGYSFIKSPEIGITGYLSGKDGWIYDLGGLAQPLNLDSVQNSPIRFFYPKQLRLDASQDIQVLQQIHGRDFPIITVWAMEDRDYDNAMRKCGMVNVEGALCITW</sequence>
<dbReference type="Proteomes" id="UP000050544">
    <property type="component" value="Unassembled WGS sequence"/>
</dbReference>
<organism evidence="2 3">
    <name type="scientific">Thermanaerothrix daxensis</name>
    <dbReference type="NCBI Taxonomy" id="869279"/>
    <lineage>
        <taxon>Bacteria</taxon>
        <taxon>Bacillati</taxon>
        <taxon>Chloroflexota</taxon>
        <taxon>Anaerolineae</taxon>
        <taxon>Anaerolineales</taxon>
        <taxon>Anaerolineaceae</taxon>
        <taxon>Thermanaerothrix</taxon>
    </lineage>
</organism>
<keyword evidence="3" id="KW-1185">Reference proteome</keyword>
<feature type="transmembrane region" description="Helical" evidence="1">
    <location>
        <begin position="168"/>
        <end position="192"/>
    </location>
</feature>
<feature type="transmembrane region" description="Helical" evidence="1">
    <location>
        <begin position="348"/>
        <end position="366"/>
    </location>
</feature>
<comment type="caution">
    <text evidence="2">The sequence shown here is derived from an EMBL/GenBank/DDBJ whole genome shotgun (WGS) entry which is preliminary data.</text>
</comment>
<keyword evidence="1" id="KW-0812">Transmembrane</keyword>
<feature type="transmembrane region" description="Helical" evidence="1">
    <location>
        <begin position="268"/>
        <end position="285"/>
    </location>
</feature>
<name>A0A0P6XH18_9CHLR</name>
<dbReference type="AlphaFoldDB" id="A0A0P6XH18"/>
<dbReference type="RefSeq" id="WP_054522033.1">
    <property type="nucleotide sequence ID" value="NZ_LGKO01000005.1"/>
</dbReference>
<feature type="transmembrane region" description="Helical" evidence="1">
    <location>
        <begin position="94"/>
        <end position="111"/>
    </location>
</feature>
<protein>
    <recommendedName>
        <fullName evidence="4">Glycosyltransferase RgtA/B/C/D-like domain-containing protein</fullName>
    </recommendedName>
</protein>
<feature type="transmembrane region" description="Helical" evidence="1">
    <location>
        <begin position="117"/>
        <end position="133"/>
    </location>
</feature>
<feature type="transmembrane region" description="Helical" evidence="1">
    <location>
        <begin position="292"/>
        <end position="308"/>
    </location>
</feature>
<dbReference type="OrthoDB" id="9862992at2"/>